<dbReference type="EMBL" id="BARU01039219">
    <property type="protein sequence ID" value="GAH78732.1"/>
    <property type="molecule type" value="Genomic_DNA"/>
</dbReference>
<accession>X1IAK4</accession>
<evidence type="ECO:0000313" key="1">
    <source>
        <dbReference type="EMBL" id="GAH78732.1"/>
    </source>
</evidence>
<name>X1IAK4_9ZZZZ</name>
<protein>
    <submittedName>
        <fullName evidence="1">Uncharacterized protein</fullName>
    </submittedName>
</protein>
<sequence>MEFSCQTKINTIPLKRLINAILIGLTDSRDVKSINKNKKIVLIVAAKQLARYKSKLKNRNEKLVKK</sequence>
<comment type="caution">
    <text evidence="1">The sequence shown here is derived from an EMBL/GenBank/DDBJ whole genome shotgun (WGS) entry which is preliminary data.</text>
</comment>
<organism evidence="1">
    <name type="scientific">marine sediment metagenome</name>
    <dbReference type="NCBI Taxonomy" id="412755"/>
    <lineage>
        <taxon>unclassified sequences</taxon>
        <taxon>metagenomes</taxon>
        <taxon>ecological metagenomes</taxon>
    </lineage>
</organism>
<dbReference type="AlphaFoldDB" id="X1IAK4"/>
<reference evidence="1" key="1">
    <citation type="journal article" date="2014" name="Front. Microbiol.">
        <title>High frequency of phylogenetically diverse reductive dehalogenase-homologous genes in deep subseafloor sedimentary metagenomes.</title>
        <authorList>
            <person name="Kawai M."/>
            <person name="Futagami T."/>
            <person name="Toyoda A."/>
            <person name="Takaki Y."/>
            <person name="Nishi S."/>
            <person name="Hori S."/>
            <person name="Arai W."/>
            <person name="Tsubouchi T."/>
            <person name="Morono Y."/>
            <person name="Uchiyama I."/>
            <person name="Ito T."/>
            <person name="Fujiyama A."/>
            <person name="Inagaki F."/>
            <person name="Takami H."/>
        </authorList>
    </citation>
    <scope>NUCLEOTIDE SEQUENCE</scope>
    <source>
        <strain evidence="1">Expedition CK06-06</strain>
    </source>
</reference>
<proteinExistence type="predicted"/>
<gene>
    <name evidence="1" type="ORF">S03H2_60819</name>
</gene>